<evidence type="ECO:0000256" key="2">
    <source>
        <dbReference type="ARBA" id="ARBA00023315"/>
    </source>
</evidence>
<dbReference type="KEGG" id="rsa:RSal33209_0040"/>
<dbReference type="eggNOG" id="COG0456">
    <property type="taxonomic scope" value="Bacteria"/>
</dbReference>
<dbReference type="HOGENOM" id="CLU_193615_1_0_11"/>
<dbReference type="Proteomes" id="UP000002007">
    <property type="component" value="Chromosome"/>
</dbReference>
<dbReference type="SUPFAM" id="SSF55729">
    <property type="entry name" value="Acyl-CoA N-acyltransferases (Nat)"/>
    <property type="match status" value="1"/>
</dbReference>
<dbReference type="Gene3D" id="3.40.630.30">
    <property type="match status" value="1"/>
</dbReference>
<dbReference type="PROSITE" id="PS51186">
    <property type="entry name" value="GNAT"/>
    <property type="match status" value="1"/>
</dbReference>
<evidence type="ECO:0000313" key="5">
    <source>
        <dbReference type="Proteomes" id="UP000002007"/>
    </source>
</evidence>
<keyword evidence="5" id="KW-1185">Reference proteome</keyword>
<dbReference type="InterPro" id="IPR016181">
    <property type="entry name" value="Acyl_CoA_acyltransferase"/>
</dbReference>
<dbReference type="AlphaFoldDB" id="A9WL83"/>
<protein>
    <recommendedName>
        <fullName evidence="3">N-acetyltransferase domain-containing protein</fullName>
    </recommendedName>
</protein>
<dbReference type="EMBL" id="CP000910">
    <property type="protein sequence ID" value="ABY21797.1"/>
    <property type="molecule type" value="Genomic_DNA"/>
</dbReference>
<dbReference type="PANTHER" id="PTHR43800">
    <property type="entry name" value="PEPTIDYL-LYSINE N-ACETYLTRANSFERASE YJAB"/>
    <property type="match status" value="1"/>
</dbReference>
<feature type="domain" description="N-acetyltransferase" evidence="3">
    <location>
        <begin position="1"/>
        <end position="70"/>
    </location>
</feature>
<dbReference type="InterPro" id="IPR000182">
    <property type="entry name" value="GNAT_dom"/>
</dbReference>
<evidence type="ECO:0000313" key="4">
    <source>
        <dbReference type="EMBL" id="ABY21797.1"/>
    </source>
</evidence>
<organism evidence="4 5">
    <name type="scientific">Renibacterium salmoninarum (strain ATCC 33209 / DSM 20767 / JCM 11484 / NBRC 15589 / NCIMB 2235)</name>
    <dbReference type="NCBI Taxonomy" id="288705"/>
    <lineage>
        <taxon>Bacteria</taxon>
        <taxon>Bacillati</taxon>
        <taxon>Actinomycetota</taxon>
        <taxon>Actinomycetes</taxon>
        <taxon>Micrococcales</taxon>
        <taxon>Micrococcaceae</taxon>
        <taxon>Renibacterium</taxon>
    </lineage>
</organism>
<evidence type="ECO:0000256" key="1">
    <source>
        <dbReference type="ARBA" id="ARBA00022679"/>
    </source>
</evidence>
<reference evidence="5" key="1">
    <citation type="journal article" date="2008" name="J. Bacteriol.">
        <title>Genome sequence of the fish pathogen Renibacterium salmoninarum suggests reductive evolution away from an environmental Arthrobacter ancestor.</title>
        <authorList>
            <person name="Wiens G.D."/>
            <person name="Rockey D.D."/>
            <person name="Wu Z."/>
            <person name="Chang J."/>
            <person name="Levy R."/>
            <person name="Crane S."/>
            <person name="Chen D.S."/>
            <person name="Capri G.R."/>
            <person name="Burnett J.R."/>
            <person name="Sudheesh P.S."/>
            <person name="Schipma M.J."/>
            <person name="Burd H."/>
            <person name="Bhattacharyya A."/>
            <person name="Rhodes L.D."/>
            <person name="Kaul R."/>
            <person name="Strom M.S."/>
        </authorList>
    </citation>
    <scope>NUCLEOTIDE SEQUENCE [LARGE SCALE GENOMIC DNA]</scope>
    <source>
        <strain evidence="5">ATCC 33209 / DSM 20767 / JCM 11484 / NBRC 15589 / NCIMB 2235</strain>
    </source>
</reference>
<dbReference type="GO" id="GO:0016747">
    <property type="term" value="F:acyltransferase activity, transferring groups other than amino-acyl groups"/>
    <property type="evidence" value="ECO:0007669"/>
    <property type="project" value="InterPro"/>
</dbReference>
<dbReference type="STRING" id="288705.RSal33209_0040"/>
<accession>A9WL83</accession>
<dbReference type="PANTHER" id="PTHR43800:SF1">
    <property type="entry name" value="PEPTIDYL-LYSINE N-ACETYLTRANSFERASE YJAB"/>
    <property type="match status" value="1"/>
</dbReference>
<keyword evidence="1" id="KW-0808">Transferase</keyword>
<name>A9WL83_RENSM</name>
<evidence type="ECO:0000259" key="3">
    <source>
        <dbReference type="PROSITE" id="PS51186"/>
    </source>
</evidence>
<dbReference type="CDD" id="cd04301">
    <property type="entry name" value="NAT_SF"/>
    <property type="match status" value="1"/>
</dbReference>
<proteinExistence type="predicted"/>
<keyword evidence="2" id="KW-0012">Acyltransferase</keyword>
<gene>
    <name evidence="4" type="ordered locus">RSal33209_0040</name>
</gene>
<dbReference type="Pfam" id="PF13673">
    <property type="entry name" value="Acetyltransf_10"/>
    <property type="match status" value="1"/>
</dbReference>
<sequence length="71" mass="7777">MLFVDPNAHNQGIGRSLVERTVAELGPLTVDVNEQNPRACGFYERMGFVSTGRSETDAEGNPYPILHMAQA</sequence>